<evidence type="ECO:0000313" key="7">
    <source>
        <dbReference type="EMBL" id="UOE43306.1"/>
    </source>
</evidence>
<protein>
    <submittedName>
        <fullName evidence="7">ABC transporter permease</fullName>
    </submittedName>
</protein>
<keyword evidence="3 6" id="KW-0812">Transmembrane</keyword>
<evidence type="ECO:0000256" key="1">
    <source>
        <dbReference type="ARBA" id="ARBA00004651"/>
    </source>
</evidence>
<feature type="transmembrane region" description="Helical" evidence="6">
    <location>
        <begin position="181"/>
        <end position="202"/>
    </location>
</feature>
<dbReference type="InterPro" id="IPR001851">
    <property type="entry name" value="ABC_transp_permease"/>
</dbReference>
<evidence type="ECO:0000256" key="3">
    <source>
        <dbReference type="ARBA" id="ARBA00022692"/>
    </source>
</evidence>
<evidence type="ECO:0000313" key="8">
    <source>
        <dbReference type="Proteomes" id="UP000832097"/>
    </source>
</evidence>
<dbReference type="Proteomes" id="UP000832097">
    <property type="component" value="Chromosome"/>
</dbReference>
<feature type="transmembrane region" description="Helical" evidence="6">
    <location>
        <begin position="143"/>
        <end position="161"/>
    </location>
</feature>
<keyword evidence="2" id="KW-1003">Cell membrane</keyword>
<dbReference type="Pfam" id="PF02653">
    <property type="entry name" value="BPD_transp_2"/>
    <property type="match status" value="1"/>
</dbReference>
<evidence type="ECO:0000256" key="2">
    <source>
        <dbReference type="ARBA" id="ARBA00022475"/>
    </source>
</evidence>
<dbReference type="CDD" id="cd06579">
    <property type="entry name" value="TM_PBP1_transp_AraH_like"/>
    <property type="match status" value="1"/>
</dbReference>
<feature type="transmembrane region" description="Helical" evidence="6">
    <location>
        <begin position="25"/>
        <end position="49"/>
    </location>
</feature>
<evidence type="ECO:0000256" key="4">
    <source>
        <dbReference type="ARBA" id="ARBA00022989"/>
    </source>
</evidence>
<feature type="transmembrane region" description="Helical" evidence="6">
    <location>
        <begin position="111"/>
        <end position="136"/>
    </location>
</feature>
<keyword evidence="5 6" id="KW-0472">Membrane</keyword>
<feature type="transmembrane region" description="Helical" evidence="6">
    <location>
        <begin position="70"/>
        <end position="91"/>
    </location>
</feature>
<comment type="subcellular location">
    <subcellularLocation>
        <location evidence="1">Cell membrane</location>
        <topology evidence="1">Multi-pass membrane protein</topology>
    </subcellularLocation>
</comment>
<proteinExistence type="predicted"/>
<reference evidence="7 8" key="1">
    <citation type="submission" date="2022-03" db="EMBL/GenBank/DDBJ databases">
        <title>Mucilaginibacter sp. isolated from the gut of Protaetia brevitarsis seulensis larvae.</title>
        <authorList>
            <person name="Won M."/>
            <person name="Kim S.-J."/>
            <person name="Kwon S.-W."/>
        </authorList>
    </citation>
    <scope>NUCLEOTIDE SEQUENCE [LARGE SCALE GENOMIC DNA]</scope>
    <source>
        <strain evidence="7 8">CFWR-12</strain>
    </source>
</reference>
<gene>
    <name evidence="7" type="ORF">MTO99_14090</name>
</gene>
<name>A0ABY4BZL8_9MICO</name>
<dbReference type="RefSeq" id="WP_243554267.1">
    <property type="nucleotide sequence ID" value="NZ_CP094528.1"/>
</dbReference>
<evidence type="ECO:0000256" key="6">
    <source>
        <dbReference type="SAM" id="Phobius"/>
    </source>
</evidence>
<feature type="transmembrane region" description="Helical" evidence="6">
    <location>
        <begin position="288"/>
        <end position="307"/>
    </location>
</feature>
<accession>A0ABY4BZL8</accession>
<keyword evidence="4 6" id="KW-1133">Transmembrane helix</keyword>
<feature type="transmembrane region" description="Helical" evidence="6">
    <location>
        <begin position="265"/>
        <end position="281"/>
    </location>
</feature>
<dbReference type="PANTHER" id="PTHR32196">
    <property type="entry name" value="ABC TRANSPORTER PERMEASE PROTEIN YPHD-RELATED-RELATED"/>
    <property type="match status" value="1"/>
</dbReference>
<sequence length="337" mass="35665">MTDTKTIPNETVAVAAAREAEPHSWFGWASSRFAVIAVWILLIGLFMVLRPQNMFHPGTWGSIFGGQSDLVFLSAALLCTIIVGEFVDMSVASNFGLAAILVVVLNVTHGWNVWIAALVAIAVSTLAGIINGLLVVRVGVNTIVVTLGMGTVLLGIASWVSNLQPVSGLPPEFSSVATTRIGGLPITFYLAVALMLVFAYLLQFTPLGRNMRFVGENREVSRLAGVRVNRIRVGAFTFAGLIAGIGGVLSAAYFGGAEAMTSQTYLLPMFAATFLGTAIFQPGRFNPLGTLVAVYFLATGVLGLKFLGASPAISNIFYGGVLVIAVTISTILHRRAR</sequence>
<organism evidence="7 8">
    <name type="scientific">Agromyces larvae</name>
    <dbReference type="NCBI Taxonomy" id="2929802"/>
    <lineage>
        <taxon>Bacteria</taxon>
        <taxon>Bacillati</taxon>
        <taxon>Actinomycetota</taxon>
        <taxon>Actinomycetes</taxon>
        <taxon>Micrococcales</taxon>
        <taxon>Microbacteriaceae</taxon>
        <taxon>Agromyces</taxon>
    </lineage>
</organism>
<evidence type="ECO:0000256" key="5">
    <source>
        <dbReference type="ARBA" id="ARBA00023136"/>
    </source>
</evidence>
<feature type="transmembrane region" description="Helical" evidence="6">
    <location>
        <begin position="231"/>
        <end position="253"/>
    </location>
</feature>
<feature type="transmembrane region" description="Helical" evidence="6">
    <location>
        <begin position="313"/>
        <end position="332"/>
    </location>
</feature>
<dbReference type="EMBL" id="CP094528">
    <property type="protein sequence ID" value="UOE43306.1"/>
    <property type="molecule type" value="Genomic_DNA"/>
</dbReference>
<keyword evidence="8" id="KW-1185">Reference proteome</keyword>